<evidence type="ECO:0000313" key="4">
    <source>
        <dbReference type="Proteomes" id="UP000823823"/>
    </source>
</evidence>
<dbReference type="Pfam" id="PF13810">
    <property type="entry name" value="DUF4185"/>
    <property type="match status" value="1"/>
</dbReference>
<comment type="caution">
    <text evidence="3">The sequence shown here is derived from an EMBL/GenBank/DDBJ whole genome shotgun (WGS) entry which is preliminary data.</text>
</comment>
<dbReference type="AlphaFoldDB" id="A0A9D2LFS9"/>
<evidence type="ECO:0000259" key="2">
    <source>
        <dbReference type="Pfam" id="PF13810"/>
    </source>
</evidence>
<proteinExistence type="predicted"/>
<organism evidence="3 4">
    <name type="scientific">Candidatus Brachybacterium merdavium</name>
    <dbReference type="NCBI Taxonomy" id="2838513"/>
    <lineage>
        <taxon>Bacteria</taxon>
        <taxon>Bacillati</taxon>
        <taxon>Actinomycetota</taxon>
        <taxon>Actinomycetes</taxon>
        <taxon>Micrococcales</taxon>
        <taxon>Dermabacteraceae</taxon>
        <taxon>Brachybacterium</taxon>
    </lineage>
</organism>
<feature type="region of interest" description="Disordered" evidence="1">
    <location>
        <begin position="33"/>
        <end position="73"/>
    </location>
</feature>
<reference evidence="3" key="1">
    <citation type="journal article" date="2021" name="PeerJ">
        <title>Extensive microbial diversity within the chicken gut microbiome revealed by metagenomics and culture.</title>
        <authorList>
            <person name="Gilroy R."/>
            <person name="Ravi A."/>
            <person name="Getino M."/>
            <person name="Pursley I."/>
            <person name="Horton D.L."/>
            <person name="Alikhan N.F."/>
            <person name="Baker D."/>
            <person name="Gharbi K."/>
            <person name="Hall N."/>
            <person name="Watson M."/>
            <person name="Adriaenssens E.M."/>
            <person name="Foster-Nyarko E."/>
            <person name="Jarju S."/>
            <person name="Secka A."/>
            <person name="Antonio M."/>
            <person name="Oren A."/>
            <person name="Chaudhuri R.R."/>
            <person name="La Ragione R."/>
            <person name="Hildebrand F."/>
            <person name="Pallen M.J."/>
        </authorList>
    </citation>
    <scope>NUCLEOTIDE SEQUENCE</scope>
    <source>
        <strain evidence="3">ChiHjej13B12-24818</strain>
    </source>
</reference>
<dbReference type="InterPro" id="IPR006311">
    <property type="entry name" value="TAT_signal"/>
</dbReference>
<protein>
    <submittedName>
        <fullName evidence="3">DUF4185 domain-containing protein</fullName>
    </submittedName>
</protein>
<dbReference type="EMBL" id="DWZH01000128">
    <property type="protein sequence ID" value="HJB11912.1"/>
    <property type="molecule type" value="Genomic_DNA"/>
</dbReference>
<dbReference type="InterPro" id="IPR025442">
    <property type="entry name" value="DUF4185"/>
</dbReference>
<feature type="domain" description="DUF4185" evidence="2">
    <location>
        <begin position="75"/>
        <end position="400"/>
    </location>
</feature>
<gene>
    <name evidence="3" type="ORF">H9786_15545</name>
</gene>
<accession>A0A9D2LFS9</accession>
<dbReference type="Proteomes" id="UP000823823">
    <property type="component" value="Unassembled WGS sequence"/>
</dbReference>
<evidence type="ECO:0000313" key="3">
    <source>
        <dbReference type="EMBL" id="HJB11912.1"/>
    </source>
</evidence>
<dbReference type="PROSITE" id="PS51318">
    <property type="entry name" value="TAT"/>
    <property type="match status" value="1"/>
</dbReference>
<sequence>MTRPTTHRDRTDLHPTRRTVLSGGAAAAGLAAVGSAGTAPAHAQEPPPRAVPPGAQAEGSVPGSTVTRMGNVTGPGVTTKFDLERTDIGIPVTTPSGRTYVVFGDSFSGWDNTEAWRSPTALHAEPDQDPSRLLEWSGPVGGERAVQLLPPYRGDDSEVTSKLPSDVLTVGESMYLQVWAINGFPNLVRTELWKSTDKGATWSDTGVTWDRQFAGGNFWLWSWDLHEDGYAYIYSSQYRDGYTPEGQGGSDLFLWRVPHDRIEDKSAYESWGWAEESGWQWGQPISPILVSPRRDNGVKYGFGEMALRKLGDKWMYTSVIGGTLKAYLLDNPWDDLYAIEPVTLLESGSPESATVVSSMYLGGIVPGATPEDFTLLVSQWVKDGDEEDGPHGWPYWVEQFRFQDFF</sequence>
<reference evidence="3" key="2">
    <citation type="submission" date="2021-04" db="EMBL/GenBank/DDBJ databases">
        <authorList>
            <person name="Gilroy R."/>
        </authorList>
    </citation>
    <scope>NUCLEOTIDE SEQUENCE</scope>
    <source>
        <strain evidence="3">ChiHjej13B12-24818</strain>
    </source>
</reference>
<evidence type="ECO:0000256" key="1">
    <source>
        <dbReference type="SAM" id="MobiDB-lite"/>
    </source>
</evidence>
<name>A0A9D2LFS9_9MICO</name>